<feature type="region of interest" description="Disordered" evidence="3">
    <location>
        <begin position="352"/>
        <end position="373"/>
    </location>
</feature>
<evidence type="ECO:0000313" key="5">
    <source>
        <dbReference type="Proteomes" id="UP000002358"/>
    </source>
</evidence>
<dbReference type="InterPro" id="IPR019734">
    <property type="entry name" value="TPR_rpt"/>
</dbReference>
<dbReference type="InterPro" id="IPR039740">
    <property type="entry name" value="CNOT10"/>
</dbReference>
<dbReference type="AlphaFoldDB" id="A0A7M7G4R6"/>
<accession>A0A7M7G4R6</accession>
<organism evidence="4 5">
    <name type="scientific">Nasonia vitripennis</name>
    <name type="common">Parasitic wasp</name>
    <dbReference type="NCBI Taxonomy" id="7425"/>
    <lineage>
        <taxon>Eukaryota</taxon>
        <taxon>Metazoa</taxon>
        <taxon>Ecdysozoa</taxon>
        <taxon>Arthropoda</taxon>
        <taxon>Hexapoda</taxon>
        <taxon>Insecta</taxon>
        <taxon>Pterygota</taxon>
        <taxon>Neoptera</taxon>
        <taxon>Endopterygota</taxon>
        <taxon>Hymenoptera</taxon>
        <taxon>Apocrita</taxon>
        <taxon>Proctotrupomorpha</taxon>
        <taxon>Chalcidoidea</taxon>
        <taxon>Pteromalidae</taxon>
        <taxon>Pteromalinae</taxon>
        <taxon>Nasonia</taxon>
    </lineage>
</organism>
<keyword evidence="5" id="KW-1185">Reference proteome</keyword>
<evidence type="ECO:0000256" key="3">
    <source>
        <dbReference type="SAM" id="MobiDB-lite"/>
    </source>
</evidence>
<dbReference type="GO" id="GO:0030014">
    <property type="term" value="C:CCR4-NOT complex"/>
    <property type="evidence" value="ECO:0007669"/>
    <property type="project" value="UniProtKB-UniRule"/>
</dbReference>
<dbReference type="Gene3D" id="1.25.40.10">
    <property type="entry name" value="Tetratricopeptide repeat domain"/>
    <property type="match status" value="1"/>
</dbReference>
<feature type="region of interest" description="Disordered" evidence="3">
    <location>
        <begin position="526"/>
        <end position="557"/>
    </location>
</feature>
<dbReference type="GO" id="GO:0005634">
    <property type="term" value="C:nucleus"/>
    <property type="evidence" value="ECO:0007669"/>
    <property type="project" value="UniProtKB-SubCell"/>
</dbReference>
<name>A0A7M7G4R6_NASVI</name>
<dbReference type="InterPro" id="IPR011990">
    <property type="entry name" value="TPR-like_helical_dom_sf"/>
</dbReference>
<dbReference type="CTD" id="41552"/>
<comment type="function">
    <text evidence="2">Component of the CCR4-NOT complex which is one of the major cellular mRNA deadenylases and is linked to various cellular processes including bulk mRNA degradation, miRNA-mediated repression, translational repression during translational initiation and general transcription regulation.</text>
</comment>
<feature type="region of interest" description="Disordered" evidence="3">
    <location>
        <begin position="1"/>
        <end position="30"/>
    </location>
</feature>
<dbReference type="PANTHER" id="PTHR12979:SF5">
    <property type="entry name" value="CCR4-NOT TRANSCRIPTION COMPLEX SUBUNIT 10"/>
    <property type="match status" value="1"/>
</dbReference>
<dbReference type="OrthoDB" id="25157at2759"/>
<dbReference type="GO" id="GO:0017148">
    <property type="term" value="P:negative regulation of translation"/>
    <property type="evidence" value="ECO:0007669"/>
    <property type="project" value="TreeGrafter"/>
</dbReference>
<dbReference type="GO" id="GO:0031047">
    <property type="term" value="P:regulatory ncRNA-mediated gene silencing"/>
    <property type="evidence" value="ECO:0007669"/>
    <property type="project" value="UniProtKB-UniRule"/>
</dbReference>
<keyword evidence="2" id="KW-0810">Translation regulation</keyword>
<dbReference type="GeneID" id="100120612"/>
<keyword evidence="2" id="KW-0805">Transcription regulation</keyword>
<feature type="compositionally biased region" description="Polar residues" evidence="3">
    <location>
        <begin position="533"/>
        <end position="557"/>
    </location>
</feature>
<proteinExistence type="inferred from homology"/>
<evidence type="ECO:0000256" key="2">
    <source>
        <dbReference type="RuleBase" id="RU367083"/>
    </source>
</evidence>
<dbReference type="Proteomes" id="UP000002358">
    <property type="component" value="Chromosome 3"/>
</dbReference>
<keyword evidence="2" id="KW-0963">Cytoplasm</keyword>
<dbReference type="SMART" id="SM00028">
    <property type="entry name" value="TPR"/>
    <property type="match status" value="3"/>
</dbReference>
<dbReference type="KEGG" id="nvi:100120612"/>
<dbReference type="GO" id="GO:0005737">
    <property type="term" value="C:cytoplasm"/>
    <property type="evidence" value="ECO:0007669"/>
    <property type="project" value="UniProtKB-SubCell"/>
</dbReference>
<dbReference type="SMR" id="A0A7M7G4R6"/>
<dbReference type="InParanoid" id="A0A7M7G4R6"/>
<comment type="similarity">
    <text evidence="1 2">Belongs to the CNOT10 family.</text>
</comment>
<dbReference type="SUPFAM" id="SSF48452">
    <property type="entry name" value="TPR-like"/>
    <property type="match status" value="1"/>
</dbReference>
<comment type="subcellular location">
    <subcellularLocation>
        <location evidence="2">Cytoplasm</location>
    </subcellularLocation>
    <subcellularLocation>
        <location evidence="2">Nucleus</location>
    </subcellularLocation>
</comment>
<protein>
    <recommendedName>
        <fullName evidence="2">CCR4-NOT transcription complex subunit 10</fullName>
    </recommendedName>
</protein>
<reference evidence="4" key="1">
    <citation type="submission" date="2021-01" db="UniProtKB">
        <authorList>
            <consortium name="EnsemblMetazoa"/>
        </authorList>
    </citation>
    <scope>IDENTIFICATION</scope>
</reference>
<evidence type="ECO:0000313" key="4">
    <source>
        <dbReference type="EnsemblMetazoa" id="XP_001604234"/>
    </source>
</evidence>
<feature type="compositionally biased region" description="Low complexity" evidence="3">
    <location>
        <begin position="360"/>
        <end position="372"/>
    </location>
</feature>
<dbReference type="GO" id="GO:0006402">
    <property type="term" value="P:mRNA catabolic process"/>
    <property type="evidence" value="ECO:0007669"/>
    <property type="project" value="TreeGrafter"/>
</dbReference>
<keyword evidence="2" id="KW-0804">Transcription</keyword>
<dbReference type="EnsemblMetazoa" id="XM_001604184">
    <property type="protein sequence ID" value="XP_001604234"/>
    <property type="gene ID" value="LOC100120612"/>
</dbReference>
<dbReference type="RefSeq" id="XP_001604234.2">
    <property type="nucleotide sequence ID" value="XM_001604184.6"/>
</dbReference>
<dbReference type="FunCoup" id="A0A7M7G4R6">
    <property type="interactions" value="784"/>
</dbReference>
<dbReference type="PANTHER" id="PTHR12979">
    <property type="entry name" value="CCR4-NOT TRANSCRIPTION COMPLEX SUBUNIT 10"/>
    <property type="match status" value="1"/>
</dbReference>
<keyword evidence="2" id="KW-0943">RNA-mediated gene silencing</keyword>
<keyword evidence="2" id="KW-0539">Nucleus</keyword>
<evidence type="ECO:0000256" key="1">
    <source>
        <dbReference type="ARBA" id="ARBA00010080"/>
    </source>
</evidence>
<sequence>MNSGESTLDAISGRDVHSGGVGTTNNPVSEQERELAREALAEFVRADFQACSAILEKLEALRPQDLKVTHNKIISDFYRSCEPQRMEILRKSLNAIDVVRPSNAQSSESEEAERSMLKYNQAVILFHSKKYRAALDIVTSIFALNEPLEECFVHKICMILLEIHLILGKPDTAMLLVHFVENQFTSLPDSSKSVLGEQGQNQKHEGLIKANSKTTANLAAEKEQKKDSMDVAAEAFRIKLMKFKLRIYLKTLQVKLCKREWKSLVSLGMPTNLSTIFLKANLEYLRKNFKKAMKILNSINSETCPDFRSSGESIAVLYYNNIASLHFAMGKPHLACFYLKAALEENKKSIESVKGKKDANNSNSTDSSTQTTMPIHTQGKYKHYELMYSLGVSLLYTGQASKAFNCFNEASQVYYRNPRLWLRMAESCIMCHKSSNKVDFDIAAKRKDIVERVIGDNENGVSRKFVLASSLTKNCKYNNEGQSYAIPQPTLEYGMLCLKNALFLLPMAEKEDSGVPHPAFKTCIPQEEGLKKTSGNQPQTLLGSLSPPSQKIGNHNVSSSHIDNAPKIASQPSQCTITENLNLKISILAASSYISLCLGDYVVALEHAKSLLSIKNLPGAHWLLGNLYAAESLIFLDRIFEALEHLKLESLQDLSTYIPIGEVVGDKEKVVEEVIEQKPSKVSWYPSNIATAKSILRYNLAVAYAIRGELDKSGEILKQVWTSKGPDCDVPIHVIMLALYIELQLGNIDVARSLIKQHYCLELQQ</sequence>